<dbReference type="Proteomes" id="UP000565521">
    <property type="component" value="Unassembled WGS sequence"/>
</dbReference>
<proteinExistence type="predicted"/>
<dbReference type="RefSeq" id="WP_176908834.1">
    <property type="nucleotide sequence ID" value="NZ_JABKAU010000020.1"/>
</dbReference>
<reference evidence="2 3" key="1">
    <citation type="submission" date="2020-05" db="EMBL/GenBank/DDBJ databases">
        <title>Hymenobacter terrestris sp. nov. and Hymenobacter lapidiphilus sp. nov., isolated from regoliths in Antarctica.</title>
        <authorList>
            <person name="Sedlacek I."/>
            <person name="Pantucek R."/>
            <person name="Zeman M."/>
            <person name="Holochova P."/>
            <person name="Kralova S."/>
            <person name="Stankova E."/>
            <person name="Sedo O."/>
            <person name="Micenkova L."/>
            <person name="Svec P."/>
            <person name="Gupta V."/>
            <person name="Sood U."/>
            <person name="Korpole U.S."/>
            <person name="Lal R."/>
        </authorList>
    </citation>
    <scope>NUCLEOTIDE SEQUENCE [LARGE SCALE GENOMIC DNA]</scope>
    <source>
        <strain evidence="2 3">P5342</strain>
    </source>
</reference>
<feature type="domain" description="UspA" evidence="1">
    <location>
        <begin position="1"/>
        <end position="142"/>
    </location>
</feature>
<evidence type="ECO:0000313" key="2">
    <source>
        <dbReference type="EMBL" id="NVO31942.1"/>
    </source>
</evidence>
<sequence length="308" mass="33769">MKTLLVSLDHTAATEHTLAYANKLAVRWPAEIVLLYCHPTPAEPLTEAATAAVLAAEEQRLRSLVERLRYQQLTRQDGRRIRYRYRLHSGCLHDHVRAEAALCGADMLVMGLEHVDCGREEAPGNHAAAIRELVDCPVLLVPPGRRTLPNRLVFAADFSALPLAVLPRASALAEAFPAPLELVQFYAPYERNRRRALKLALGRAAAQLTWPVIGRHLLEDDAPLEGTGDFCARTQAQLLLIAPTSQAELLRYFDACYTATRAYHTCIPVLVLPATAPATAVTCCDKCTERLAQTPRTLASNAELAAGL</sequence>
<gene>
    <name evidence="2" type="ORF">HW554_12020</name>
</gene>
<accession>A0A7Y7PQF0</accession>
<dbReference type="Pfam" id="PF00582">
    <property type="entry name" value="Usp"/>
    <property type="match status" value="1"/>
</dbReference>
<dbReference type="EMBL" id="JABKAU010000020">
    <property type="protein sequence ID" value="NVO31942.1"/>
    <property type="molecule type" value="Genomic_DNA"/>
</dbReference>
<dbReference type="CDD" id="cd00293">
    <property type="entry name" value="USP-like"/>
    <property type="match status" value="1"/>
</dbReference>
<dbReference type="AlphaFoldDB" id="A0A7Y7PQF0"/>
<dbReference type="Gene3D" id="3.40.50.12370">
    <property type="match status" value="1"/>
</dbReference>
<name>A0A7Y7PQF0_9BACT</name>
<comment type="caution">
    <text evidence="2">The sequence shown here is derived from an EMBL/GenBank/DDBJ whole genome shotgun (WGS) entry which is preliminary data.</text>
</comment>
<keyword evidence="3" id="KW-1185">Reference proteome</keyword>
<evidence type="ECO:0000313" key="3">
    <source>
        <dbReference type="Proteomes" id="UP000565521"/>
    </source>
</evidence>
<evidence type="ECO:0000259" key="1">
    <source>
        <dbReference type="Pfam" id="PF00582"/>
    </source>
</evidence>
<dbReference type="SUPFAM" id="SSF52402">
    <property type="entry name" value="Adenine nucleotide alpha hydrolases-like"/>
    <property type="match status" value="2"/>
</dbReference>
<dbReference type="InterPro" id="IPR006016">
    <property type="entry name" value="UspA"/>
</dbReference>
<protein>
    <submittedName>
        <fullName evidence="2">Universal stress protein</fullName>
    </submittedName>
</protein>
<organism evidence="2 3">
    <name type="scientific">Hymenobacter lapidiphilus</name>
    <dbReference type="NCBI Taxonomy" id="2608003"/>
    <lineage>
        <taxon>Bacteria</taxon>
        <taxon>Pseudomonadati</taxon>
        <taxon>Bacteroidota</taxon>
        <taxon>Cytophagia</taxon>
        <taxon>Cytophagales</taxon>
        <taxon>Hymenobacteraceae</taxon>
        <taxon>Hymenobacter</taxon>
    </lineage>
</organism>